<gene>
    <name evidence="2" type="ORF">PFICI_00365</name>
</gene>
<proteinExistence type="predicted"/>
<dbReference type="OrthoDB" id="2143914at2759"/>
<evidence type="ECO:0000256" key="1">
    <source>
        <dbReference type="SAM" id="MobiDB-lite"/>
    </source>
</evidence>
<feature type="compositionally biased region" description="Acidic residues" evidence="1">
    <location>
        <begin position="58"/>
        <end position="67"/>
    </location>
</feature>
<evidence type="ECO:0000313" key="2">
    <source>
        <dbReference type="EMBL" id="ETS86537.1"/>
    </source>
</evidence>
<protein>
    <submittedName>
        <fullName evidence="2">Uncharacterized protein</fullName>
    </submittedName>
</protein>
<sequence length="256" mass="28151">MHGNNWKEIGALELPDRSAHDIRNRSLLLERRSRNKAIQPPSPNRDLDPTIGKLADADAGEESENDDGSTHNEHSEHNAVDSLVPQNHQVIQGSVVEHYAITAPESMDCNSIERLRYAVPSSDAGQGIQEPLGFGWTGSQEHLQSNSDLLTPESACISWLDPFQASVASNFASPQYQWWSGTPTDELGFQNTESLDLGYFSLPEGDGNPSSRESVQDSLDLVDDSPHDNPDVARRIIGSVLEHGEGHKIRYSFNAT</sequence>
<feature type="region of interest" description="Disordered" evidence="1">
    <location>
        <begin position="202"/>
        <end position="229"/>
    </location>
</feature>
<dbReference type="RefSeq" id="XP_007827137.1">
    <property type="nucleotide sequence ID" value="XM_007828946.1"/>
</dbReference>
<dbReference type="InParanoid" id="W3XM26"/>
<dbReference type="GeneID" id="19265378"/>
<organism evidence="2 3">
    <name type="scientific">Pestalotiopsis fici (strain W106-1 / CGMCC3.15140)</name>
    <dbReference type="NCBI Taxonomy" id="1229662"/>
    <lineage>
        <taxon>Eukaryota</taxon>
        <taxon>Fungi</taxon>
        <taxon>Dikarya</taxon>
        <taxon>Ascomycota</taxon>
        <taxon>Pezizomycotina</taxon>
        <taxon>Sordariomycetes</taxon>
        <taxon>Xylariomycetidae</taxon>
        <taxon>Amphisphaeriales</taxon>
        <taxon>Sporocadaceae</taxon>
        <taxon>Pestalotiopsis</taxon>
    </lineage>
</organism>
<dbReference type="EMBL" id="KI912109">
    <property type="protein sequence ID" value="ETS86537.1"/>
    <property type="molecule type" value="Genomic_DNA"/>
</dbReference>
<dbReference type="AlphaFoldDB" id="W3XM26"/>
<evidence type="ECO:0000313" key="3">
    <source>
        <dbReference type="Proteomes" id="UP000030651"/>
    </source>
</evidence>
<dbReference type="HOGENOM" id="CLU_1086266_0_0_1"/>
<accession>W3XM26</accession>
<dbReference type="Proteomes" id="UP000030651">
    <property type="component" value="Unassembled WGS sequence"/>
</dbReference>
<feature type="region of interest" description="Disordered" evidence="1">
    <location>
        <begin position="25"/>
        <end position="82"/>
    </location>
</feature>
<feature type="compositionally biased region" description="Basic and acidic residues" evidence="1">
    <location>
        <begin position="68"/>
        <end position="79"/>
    </location>
</feature>
<reference evidence="3" key="1">
    <citation type="journal article" date="2015" name="BMC Genomics">
        <title>Genomic and transcriptomic analysis of the endophytic fungus Pestalotiopsis fici reveals its lifestyle and high potential for synthesis of natural products.</title>
        <authorList>
            <person name="Wang X."/>
            <person name="Zhang X."/>
            <person name="Liu L."/>
            <person name="Xiang M."/>
            <person name="Wang W."/>
            <person name="Sun X."/>
            <person name="Che Y."/>
            <person name="Guo L."/>
            <person name="Liu G."/>
            <person name="Guo L."/>
            <person name="Wang C."/>
            <person name="Yin W.B."/>
            <person name="Stadler M."/>
            <person name="Zhang X."/>
            <person name="Liu X."/>
        </authorList>
    </citation>
    <scope>NUCLEOTIDE SEQUENCE [LARGE SCALE GENOMIC DNA]</scope>
    <source>
        <strain evidence="3">W106-1 / CGMCC3.15140</strain>
    </source>
</reference>
<feature type="region of interest" description="Disordered" evidence="1">
    <location>
        <begin position="1"/>
        <end position="20"/>
    </location>
</feature>
<dbReference type="KEGG" id="pfy:PFICI_00365"/>
<dbReference type="eggNOG" id="ENOG502TH4Q">
    <property type="taxonomic scope" value="Eukaryota"/>
</dbReference>
<keyword evidence="3" id="KW-1185">Reference proteome</keyword>
<name>W3XM26_PESFW</name>